<dbReference type="InterPro" id="IPR001608">
    <property type="entry name" value="Ala_racemase_N"/>
</dbReference>
<dbReference type="SUPFAM" id="SSF51419">
    <property type="entry name" value="PLP-binding barrel"/>
    <property type="match status" value="1"/>
</dbReference>
<dbReference type="PANTHER" id="PTHR10146:SF14">
    <property type="entry name" value="PYRIDOXAL PHOSPHATE HOMEOSTASIS PROTEIN"/>
    <property type="match status" value="1"/>
</dbReference>
<accession>A0ABT9GUS1</accession>
<sequence>MNTIAERLQSAYHQITQECTKLGSNPANVQLIAVSKTKPLAAIEAAYQQGQRHFAENYPQEFADKASQLNYPDLIWHFIGPLQSNKTKLIAEHASWFHSLDRLKIAKRLSGQRSDTQPPLQVLLQVNISGEATKAGIQPEDLMSLAEEVHQLARLQLRGLMAIPAPSDQQPVEHSFQRMQQLSQELQQAYPAATELSMGMSNDWPSALRYGATMIRLGTAIFGERTYERNE</sequence>
<proteinExistence type="inferred from homology"/>
<keyword evidence="1 2" id="KW-0663">Pyridoxal phosphate</keyword>
<comment type="caution">
    <text evidence="5">The sequence shown here is derived from an EMBL/GenBank/DDBJ whole genome shotgun (WGS) entry which is preliminary data.</text>
</comment>
<evidence type="ECO:0000256" key="2">
    <source>
        <dbReference type="HAMAP-Rule" id="MF_02087"/>
    </source>
</evidence>
<dbReference type="Proteomes" id="UP001231616">
    <property type="component" value="Unassembled WGS sequence"/>
</dbReference>
<dbReference type="RefSeq" id="WP_305891896.1">
    <property type="nucleotide sequence ID" value="NZ_JAUZVZ010000001.1"/>
</dbReference>
<dbReference type="HAMAP" id="MF_02087">
    <property type="entry name" value="PLP_homeostasis"/>
    <property type="match status" value="1"/>
</dbReference>
<comment type="function">
    <text evidence="2">Pyridoxal 5'-phosphate (PLP)-binding protein, which is involved in PLP homeostasis.</text>
</comment>
<evidence type="ECO:0000313" key="5">
    <source>
        <dbReference type="EMBL" id="MDP4534624.1"/>
    </source>
</evidence>
<reference evidence="5 6" key="1">
    <citation type="submission" date="2023-08" db="EMBL/GenBank/DDBJ databases">
        <authorList>
            <person name="Joshi A."/>
            <person name="Thite S."/>
        </authorList>
    </citation>
    <scope>NUCLEOTIDE SEQUENCE [LARGE SCALE GENOMIC DNA]</scope>
    <source>
        <strain evidence="5 6">AC40</strain>
    </source>
</reference>
<feature type="modified residue" description="N6-(pyridoxal phosphate)lysine" evidence="2">
    <location>
        <position position="36"/>
    </location>
</feature>
<dbReference type="InterPro" id="IPR029066">
    <property type="entry name" value="PLP-binding_barrel"/>
</dbReference>
<dbReference type="Gene3D" id="3.20.20.10">
    <property type="entry name" value="Alanine racemase"/>
    <property type="match status" value="1"/>
</dbReference>
<name>A0ABT9GUS1_9GAMM</name>
<keyword evidence="6" id="KW-1185">Reference proteome</keyword>
<dbReference type="CDD" id="cd06824">
    <property type="entry name" value="PLPDE_III_Yggs_like"/>
    <property type="match status" value="1"/>
</dbReference>
<comment type="similarity">
    <text evidence="2 3">Belongs to the pyridoxal phosphate-binding protein YggS/PROSC family.</text>
</comment>
<dbReference type="NCBIfam" id="TIGR00044">
    <property type="entry name" value="YggS family pyridoxal phosphate-dependent enzyme"/>
    <property type="match status" value="1"/>
</dbReference>
<feature type="domain" description="Alanine racemase N-terminal" evidence="4">
    <location>
        <begin position="26"/>
        <end position="225"/>
    </location>
</feature>
<dbReference type="PIRSF" id="PIRSF004848">
    <property type="entry name" value="YBL036c_PLPDEIII"/>
    <property type="match status" value="1"/>
</dbReference>
<evidence type="ECO:0000259" key="4">
    <source>
        <dbReference type="Pfam" id="PF01168"/>
    </source>
</evidence>
<protein>
    <recommendedName>
        <fullName evidence="2">Pyridoxal phosphate homeostasis protein</fullName>
        <shortName evidence="2">PLP homeostasis protein</shortName>
    </recommendedName>
</protein>
<dbReference type="Pfam" id="PF01168">
    <property type="entry name" value="Ala_racemase_N"/>
    <property type="match status" value="1"/>
</dbReference>
<evidence type="ECO:0000256" key="3">
    <source>
        <dbReference type="RuleBase" id="RU004514"/>
    </source>
</evidence>
<dbReference type="EMBL" id="JAUZVZ010000001">
    <property type="protein sequence ID" value="MDP4534624.1"/>
    <property type="molecule type" value="Genomic_DNA"/>
</dbReference>
<dbReference type="PROSITE" id="PS01211">
    <property type="entry name" value="UPF0001"/>
    <property type="match status" value="1"/>
</dbReference>
<evidence type="ECO:0000256" key="1">
    <source>
        <dbReference type="ARBA" id="ARBA00022898"/>
    </source>
</evidence>
<dbReference type="InterPro" id="IPR011078">
    <property type="entry name" value="PyrdxlP_homeostasis"/>
</dbReference>
<organism evidence="5 6">
    <name type="scientific">Alkalimonas collagenimarina</name>
    <dbReference type="NCBI Taxonomy" id="400390"/>
    <lineage>
        <taxon>Bacteria</taxon>
        <taxon>Pseudomonadati</taxon>
        <taxon>Pseudomonadota</taxon>
        <taxon>Gammaproteobacteria</taxon>
        <taxon>Alkalimonas</taxon>
    </lineage>
</organism>
<dbReference type="PANTHER" id="PTHR10146">
    <property type="entry name" value="PROLINE SYNTHETASE CO-TRANSCRIBED BACTERIAL HOMOLOG PROTEIN"/>
    <property type="match status" value="1"/>
</dbReference>
<gene>
    <name evidence="5" type="ORF">Q3O60_00240</name>
</gene>
<evidence type="ECO:0000313" key="6">
    <source>
        <dbReference type="Proteomes" id="UP001231616"/>
    </source>
</evidence>